<reference evidence="1" key="1">
    <citation type="submission" date="2018-11" db="EMBL/GenBank/DDBJ databases">
        <authorList>
            <consortium name="Pathogen Informatics"/>
        </authorList>
    </citation>
    <scope>NUCLEOTIDE SEQUENCE</scope>
</reference>
<protein>
    <submittedName>
        <fullName evidence="1">Uncharacterized protein</fullName>
    </submittedName>
</protein>
<dbReference type="AlphaFoldDB" id="A0A3S5C5U0"/>
<organism evidence="1 2">
    <name type="scientific">Protopolystoma xenopodis</name>
    <dbReference type="NCBI Taxonomy" id="117903"/>
    <lineage>
        <taxon>Eukaryota</taxon>
        <taxon>Metazoa</taxon>
        <taxon>Spiralia</taxon>
        <taxon>Lophotrochozoa</taxon>
        <taxon>Platyhelminthes</taxon>
        <taxon>Monogenea</taxon>
        <taxon>Polyopisthocotylea</taxon>
        <taxon>Polystomatidea</taxon>
        <taxon>Polystomatidae</taxon>
        <taxon>Protopolystoma</taxon>
    </lineage>
</organism>
<accession>A0A3S5C5U0</accession>
<comment type="caution">
    <text evidence="1">The sequence shown here is derived from an EMBL/GenBank/DDBJ whole genome shotgun (WGS) entry which is preliminary data.</text>
</comment>
<name>A0A3S5C5U0_9PLAT</name>
<evidence type="ECO:0000313" key="1">
    <source>
        <dbReference type="EMBL" id="VEL37286.1"/>
    </source>
</evidence>
<evidence type="ECO:0000313" key="2">
    <source>
        <dbReference type="Proteomes" id="UP000784294"/>
    </source>
</evidence>
<dbReference type="Proteomes" id="UP000784294">
    <property type="component" value="Unassembled WGS sequence"/>
</dbReference>
<proteinExistence type="predicted"/>
<keyword evidence="2" id="KW-1185">Reference proteome</keyword>
<dbReference type="EMBL" id="CAAALY010254530">
    <property type="protein sequence ID" value="VEL37286.1"/>
    <property type="molecule type" value="Genomic_DNA"/>
</dbReference>
<sequence length="111" mass="12317">MAEKRARHRQLYDQLMTSASGGDTATAFHDTLVKQQSVQEEINASVRRRLLQEAGVKLDTMQEISETQSGSNPATDIEGLPPGTYVKLIFASMSWIICGIVRGFCQVRMLT</sequence>
<gene>
    <name evidence="1" type="ORF">PXEA_LOCUS30726</name>
</gene>